<gene>
    <name evidence="2" type="ORF">CC80DRAFT_490338</name>
</gene>
<reference evidence="2" key="1">
    <citation type="journal article" date="2020" name="Stud. Mycol.">
        <title>101 Dothideomycetes genomes: a test case for predicting lifestyles and emergence of pathogens.</title>
        <authorList>
            <person name="Haridas S."/>
            <person name="Albert R."/>
            <person name="Binder M."/>
            <person name="Bloem J."/>
            <person name="Labutti K."/>
            <person name="Salamov A."/>
            <person name="Andreopoulos B."/>
            <person name="Baker S."/>
            <person name="Barry K."/>
            <person name="Bills G."/>
            <person name="Bluhm B."/>
            <person name="Cannon C."/>
            <person name="Castanera R."/>
            <person name="Culley D."/>
            <person name="Daum C."/>
            <person name="Ezra D."/>
            <person name="Gonzalez J."/>
            <person name="Henrissat B."/>
            <person name="Kuo A."/>
            <person name="Liang C."/>
            <person name="Lipzen A."/>
            <person name="Lutzoni F."/>
            <person name="Magnuson J."/>
            <person name="Mondo S."/>
            <person name="Nolan M."/>
            <person name="Ohm R."/>
            <person name="Pangilinan J."/>
            <person name="Park H.-J."/>
            <person name="Ramirez L."/>
            <person name="Alfaro M."/>
            <person name="Sun H."/>
            <person name="Tritt A."/>
            <person name="Yoshinaga Y."/>
            <person name="Zwiers L.-H."/>
            <person name="Turgeon B."/>
            <person name="Goodwin S."/>
            <person name="Spatafora J."/>
            <person name="Crous P."/>
            <person name="Grigoriev I."/>
        </authorList>
    </citation>
    <scope>NUCLEOTIDE SEQUENCE</scope>
    <source>
        <strain evidence="2">CBS 675.92</strain>
    </source>
</reference>
<protein>
    <recommendedName>
        <fullName evidence="1">Prion-inhibition and propagation HeLo domain-containing protein</fullName>
    </recommendedName>
</protein>
<dbReference type="EMBL" id="ML976985">
    <property type="protein sequence ID" value="KAF1959411.1"/>
    <property type="molecule type" value="Genomic_DNA"/>
</dbReference>
<name>A0A6A5U3B7_9PLEO</name>
<keyword evidence="3" id="KW-1185">Reference proteome</keyword>
<proteinExistence type="predicted"/>
<evidence type="ECO:0000259" key="1">
    <source>
        <dbReference type="Pfam" id="PF14479"/>
    </source>
</evidence>
<accession>A0A6A5U3B7</accession>
<evidence type="ECO:0000313" key="3">
    <source>
        <dbReference type="Proteomes" id="UP000800035"/>
    </source>
</evidence>
<dbReference type="AlphaFoldDB" id="A0A6A5U3B7"/>
<dbReference type="InterPro" id="IPR038305">
    <property type="entry name" value="HeLo_sf"/>
</dbReference>
<evidence type="ECO:0000313" key="2">
    <source>
        <dbReference type="EMBL" id="KAF1959411.1"/>
    </source>
</evidence>
<dbReference type="OrthoDB" id="20872at2759"/>
<dbReference type="Gene3D" id="1.20.120.1020">
    <property type="entry name" value="Prion-inhibition and propagation, HeLo domain"/>
    <property type="match status" value="1"/>
</dbReference>
<organism evidence="2 3">
    <name type="scientific">Byssothecium circinans</name>
    <dbReference type="NCBI Taxonomy" id="147558"/>
    <lineage>
        <taxon>Eukaryota</taxon>
        <taxon>Fungi</taxon>
        <taxon>Dikarya</taxon>
        <taxon>Ascomycota</taxon>
        <taxon>Pezizomycotina</taxon>
        <taxon>Dothideomycetes</taxon>
        <taxon>Pleosporomycetidae</taxon>
        <taxon>Pleosporales</taxon>
        <taxon>Massarineae</taxon>
        <taxon>Massarinaceae</taxon>
        <taxon>Byssothecium</taxon>
    </lineage>
</organism>
<dbReference type="Proteomes" id="UP000800035">
    <property type="component" value="Unassembled WGS sequence"/>
</dbReference>
<dbReference type="InterPro" id="IPR029498">
    <property type="entry name" value="HeLo_dom"/>
</dbReference>
<feature type="domain" description="Prion-inhibition and propagation HeLo" evidence="1">
    <location>
        <begin position="6"/>
        <end position="185"/>
    </location>
</feature>
<dbReference type="Pfam" id="PF14479">
    <property type="entry name" value="HeLo"/>
    <property type="match status" value="1"/>
</dbReference>
<sequence length="279" mass="31774">MAEVAGLVIGAISLSALFDSVLNNFDRVQVGREFDKTHQRYVLQLEVLKLRLHRWHDAVNNLIQVGDRAVKEANGSLVKRHLSDIQSLFEKEEELSKPYEVDTSDAEEESKKHWLVKSLQCLSRKHHTSTSSIRNKVRWAIRGKKEFEALVENASVQVSNLERIIPTPEMEHRLNQMRAEDANEIGKQPEANVKDINLLQEIALVVDQKFADMVKVRAVNEWVGNIAEDGGDLYQGEFFSLGYYGTVNTLGGRWERNVVKGEKSRLTQGPSYGFNPFTR</sequence>